<evidence type="ECO:0008006" key="4">
    <source>
        <dbReference type="Google" id="ProtNLM"/>
    </source>
</evidence>
<protein>
    <recommendedName>
        <fullName evidence="4">PXPV repeat-containing protein</fullName>
    </recommendedName>
</protein>
<sequence length="96" mass="11069">MLRKLILALAAAAALVTPAAATTRDYYGQYHTYWRHWHPYPNYTAYLPYGWPMIAYTRSAAYVPGYPYGPVPVNVYYIRRSTPVYNVPPYTVIAPY</sequence>
<reference evidence="2 3" key="1">
    <citation type="submission" date="2018-08" db="EMBL/GenBank/DDBJ databases">
        <title>Genomic Encyclopedia of Type Strains, Phase IV (KMG-IV): sequencing the most valuable type-strain genomes for metagenomic binning, comparative biology and taxonomic classification.</title>
        <authorList>
            <person name="Goeker M."/>
        </authorList>
    </citation>
    <scope>NUCLEOTIDE SEQUENCE [LARGE SCALE GENOMIC DNA]</scope>
    <source>
        <strain evidence="2 3">BW863</strain>
    </source>
</reference>
<proteinExistence type="predicted"/>
<dbReference type="Proteomes" id="UP000256900">
    <property type="component" value="Unassembled WGS sequence"/>
</dbReference>
<name>A0A3D9YVS4_9HYPH</name>
<comment type="caution">
    <text evidence="2">The sequence shown here is derived from an EMBL/GenBank/DDBJ whole genome shotgun (WGS) entry which is preliminary data.</text>
</comment>
<organism evidence="2 3">
    <name type="scientific">Methylovirgula ligni</name>
    <dbReference type="NCBI Taxonomy" id="569860"/>
    <lineage>
        <taxon>Bacteria</taxon>
        <taxon>Pseudomonadati</taxon>
        <taxon>Pseudomonadota</taxon>
        <taxon>Alphaproteobacteria</taxon>
        <taxon>Hyphomicrobiales</taxon>
        <taxon>Beijerinckiaceae</taxon>
        <taxon>Methylovirgula</taxon>
    </lineage>
</organism>
<feature type="chain" id="PRO_5017588470" description="PXPV repeat-containing protein" evidence="1">
    <location>
        <begin position="22"/>
        <end position="96"/>
    </location>
</feature>
<evidence type="ECO:0000313" key="2">
    <source>
        <dbReference type="EMBL" id="REF85821.1"/>
    </source>
</evidence>
<dbReference type="RefSeq" id="WP_129396490.1">
    <property type="nucleotide sequence ID" value="NZ_CP025086.1"/>
</dbReference>
<evidence type="ECO:0000313" key="3">
    <source>
        <dbReference type="Proteomes" id="UP000256900"/>
    </source>
</evidence>
<accession>A0A3D9YVS4</accession>
<feature type="signal peptide" evidence="1">
    <location>
        <begin position="1"/>
        <end position="21"/>
    </location>
</feature>
<evidence type="ECO:0000256" key="1">
    <source>
        <dbReference type="SAM" id="SignalP"/>
    </source>
</evidence>
<dbReference type="EMBL" id="QUMO01000003">
    <property type="protein sequence ID" value="REF85821.1"/>
    <property type="molecule type" value="Genomic_DNA"/>
</dbReference>
<dbReference type="AlphaFoldDB" id="A0A3D9YVS4"/>
<keyword evidence="1" id="KW-0732">Signal</keyword>
<gene>
    <name evidence="2" type="ORF">DES32_1857</name>
</gene>
<keyword evidence="3" id="KW-1185">Reference proteome</keyword>